<dbReference type="EMBL" id="JARQZJ010000062">
    <property type="protein sequence ID" value="KAK9879483.1"/>
    <property type="molecule type" value="Genomic_DNA"/>
</dbReference>
<sequence>MPNGISKKELQKITQEAVTRYTDTSWRIHRQNKNVKKPSITAKSNQKTERTLADPSSNESDGGDYSKLSIPKSNNQSKNDDVDSSEIRNRSSDNYAEIKTVRRLY</sequence>
<keyword evidence="3" id="KW-1185">Reference proteome</keyword>
<proteinExistence type="predicted"/>
<dbReference type="AlphaFoldDB" id="A0AAW1UG09"/>
<comment type="caution">
    <text evidence="2">The sequence shown here is derived from an EMBL/GenBank/DDBJ whole genome shotgun (WGS) entry which is preliminary data.</text>
</comment>
<feature type="region of interest" description="Disordered" evidence="1">
    <location>
        <begin position="29"/>
        <end position="105"/>
    </location>
</feature>
<evidence type="ECO:0000313" key="2">
    <source>
        <dbReference type="EMBL" id="KAK9879483.1"/>
    </source>
</evidence>
<organism evidence="2 3">
    <name type="scientific">Henosepilachna vigintioctopunctata</name>
    <dbReference type="NCBI Taxonomy" id="420089"/>
    <lineage>
        <taxon>Eukaryota</taxon>
        <taxon>Metazoa</taxon>
        <taxon>Ecdysozoa</taxon>
        <taxon>Arthropoda</taxon>
        <taxon>Hexapoda</taxon>
        <taxon>Insecta</taxon>
        <taxon>Pterygota</taxon>
        <taxon>Neoptera</taxon>
        <taxon>Endopterygota</taxon>
        <taxon>Coleoptera</taxon>
        <taxon>Polyphaga</taxon>
        <taxon>Cucujiformia</taxon>
        <taxon>Coccinelloidea</taxon>
        <taxon>Coccinellidae</taxon>
        <taxon>Epilachninae</taxon>
        <taxon>Epilachnini</taxon>
        <taxon>Henosepilachna</taxon>
    </lineage>
</organism>
<accession>A0AAW1UG09</accession>
<reference evidence="2 3" key="1">
    <citation type="submission" date="2023-03" db="EMBL/GenBank/DDBJ databases">
        <title>Genome insight into feeding habits of ladybird beetles.</title>
        <authorList>
            <person name="Li H.-S."/>
            <person name="Huang Y.-H."/>
            <person name="Pang H."/>
        </authorList>
    </citation>
    <scope>NUCLEOTIDE SEQUENCE [LARGE SCALE GENOMIC DNA]</scope>
    <source>
        <strain evidence="2">SYSU_2023b</strain>
        <tissue evidence="2">Whole body</tissue>
    </source>
</reference>
<protein>
    <submittedName>
        <fullName evidence="2">Uncharacterized protein</fullName>
    </submittedName>
</protein>
<gene>
    <name evidence="2" type="ORF">WA026_006552</name>
</gene>
<dbReference type="Proteomes" id="UP001431783">
    <property type="component" value="Unassembled WGS sequence"/>
</dbReference>
<evidence type="ECO:0000256" key="1">
    <source>
        <dbReference type="SAM" id="MobiDB-lite"/>
    </source>
</evidence>
<feature type="compositionally biased region" description="Basic and acidic residues" evidence="1">
    <location>
        <begin position="78"/>
        <end position="91"/>
    </location>
</feature>
<evidence type="ECO:0000313" key="3">
    <source>
        <dbReference type="Proteomes" id="UP001431783"/>
    </source>
</evidence>
<name>A0AAW1UG09_9CUCU</name>